<dbReference type="InterPro" id="IPR036527">
    <property type="entry name" value="SCP2_sterol-bd_dom_sf"/>
</dbReference>
<dbReference type="InterPro" id="IPR003033">
    <property type="entry name" value="SCP2_sterol-bd_dom"/>
</dbReference>
<evidence type="ECO:0000313" key="2">
    <source>
        <dbReference type="EMBL" id="QNN67994.1"/>
    </source>
</evidence>
<dbReference type="PANTHER" id="PTHR10094">
    <property type="entry name" value="STEROL CARRIER PROTEIN 2 SCP-2 FAMILY PROTEIN"/>
    <property type="match status" value="1"/>
</dbReference>
<keyword evidence="3" id="KW-1185">Reference proteome</keyword>
<evidence type="ECO:0000259" key="1">
    <source>
        <dbReference type="Pfam" id="PF02036"/>
    </source>
</evidence>
<gene>
    <name evidence="2" type="ORF">H9L13_03525</name>
</gene>
<protein>
    <submittedName>
        <fullName evidence="2">SCP2 sterol-binding domain-containing protein</fullName>
    </submittedName>
</protein>
<reference evidence="2 3" key="1">
    <citation type="submission" date="2020-08" db="EMBL/GenBank/DDBJ databases">
        <title>Genome sequence of Sphingomonas lutea KCTC 23642T.</title>
        <authorList>
            <person name="Hyun D.-W."/>
            <person name="Bae J.-W."/>
        </authorList>
    </citation>
    <scope>NUCLEOTIDE SEQUENCE [LARGE SCALE GENOMIC DNA]</scope>
    <source>
        <strain evidence="2 3">KCTC 23642</strain>
    </source>
</reference>
<evidence type="ECO:0000313" key="3">
    <source>
        <dbReference type="Proteomes" id="UP000515971"/>
    </source>
</evidence>
<sequence length="103" mass="11120">MTKQELAAKMQENSAWVPGKKVKIDFGGEQGAIMLDGTAEQVSEITSDANMADTTIKVTWDDWQHLAAGQLDGMTAFMMGKLKVEGDMSNAMQLQGVLAKLKG</sequence>
<dbReference type="Proteomes" id="UP000515971">
    <property type="component" value="Chromosome"/>
</dbReference>
<dbReference type="SUPFAM" id="SSF55718">
    <property type="entry name" value="SCP-like"/>
    <property type="match status" value="1"/>
</dbReference>
<name>A0A7G9SJG9_9SPHN</name>
<accession>A0A7G9SJG9</accession>
<dbReference type="KEGG" id="slut:H9L13_03525"/>
<dbReference type="Gene3D" id="3.30.1050.10">
    <property type="entry name" value="SCP2 sterol-binding domain"/>
    <property type="match status" value="1"/>
</dbReference>
<feature type="domain" description="SCP2" evidence="1">
    <location>
        <begin position="10"/>
        <end position="98"/>
    </location>
</feature>
<dbReference type="RefSeq" id="WP_187539091.1">
    <property type="nucleotide sequence ID" value="NZ_BAABJT010000001.1"/>
</dbReference>
<dbReference type="GO" id="GO:0005829">
    <property type="term" value="C:cytosol"/>
    <property type="evidence" value="ECO:0007669"/>
    <property type="project" value="TreeGrafter"/>
</dbReference>
<dbReference type="PANTHER" id="PTHR10094:SF25">
    <property type="entry name" value="SCP2 STEROL-BINDING DOMAIN-CONTAINING PROTEIN 1"/>
    <property type="match status" value="1"/>
</dbReference>
<organism evidence="2 3">
    <name type="scientific">Sphingomonas lutea</name>
    <dbReference type="NCBI Taxonomy" id="1045317"/>
    <lineage>
        <taxon>Bacteria</taxon>
        <taxon>Pseudomonadati</taxon>
        <taxon>Pseudomonadota</taxon>
        <taxon>Alphaproteobacteria</taxon>
        <taxon>Sphingomonadales</taxon>
        <taxon>Sphingomonadaceae</taxon>
        <taxon>Sphingomonas</taxon>
    </lineage>
</organism>
<dbReference type="Pfam" id="PF02036">
    <property type="entry name" value="SCP2"/>
    <property type="match status" value="1"/>
</dbReference>
<dbReference type="EMBL" id="CP060718">
    <property type="protein sequence ID" value="QNN67994.1"/>
    <property type="molecule type" value="Genomic_DNA"/>
</dbReference>
<proteinExistence type="predicted"/>
<dbReference type="AlphaFoldDB" id="A0A7G9SJG9"/>